<sequence length="49" mass="5213">MEPIPFATLHIGDIETAREYTSGWFVRPLQKHAGSINASAPGLSTSGSI</sequence>
<dbReference type="HOGENOM" id="CLU_3139910_0_0_4"/>
<protein>
    <submittedName>
        <fullName evidence="1">Uncharacterized protein</fullName>
    </submittedName>
</protein>
<organism evidence="1 2">
    <name type="scientific">Ralstonia solanacearum (strain Po82)</name>
    <dbReference type="NCBI Taxonomy" id="1031711"/>
    <lineage>
        <taxon>Bacteria</taxon>
        <taxon>Pseudomonadati</taxon>
        <taxon>Pseudomonadota</taxon>
        <taxon>Betaproteobacteria</taxon>
        <taxon>Burkholderiales</taxon>
        <taxon>Burkholderiaceae</taxon>
        <taxon>Ralstonia</taxon>
        <taxon>Ralstonia solanacearum species complex</taxon>
    </lineage>
</organism>
<geneLocation type="plasmid" evidence="2"/>
<dbReference type="Proteomes" id="UP000007953">
    <property type="component" value="Plasmid megaplasmid"/>
</dbReference>
<dbReference type="EMBL" id="CP002820">
    <property type="protein sequence ID" value="AEG71394.1"/>
    <property type="molecule type" value="Genomic_DNA"/>
</dbReference>
<proteinExistence type="predicted"/>
<accession>F6G8V4</accession>
<dbReference type="PATRIC" id="fig|1031711.3.peg.3974"/>
<reference evidence="1 2" key="1">
    <citation type="journal article" date="2011" name="J. Bacteriol.">
        <title>Complete genome sequence of the plant pathogen Ralstonia solanacearum strain Po82.</title>
        <authorList>
            <person name="Xu J."/>
            <person name="Zheng H.J."/>
            <person name="Liu L."/>
            <person name="Pan Z.C."/>
            <person name="Prior P."/>
            <person name="Tang B."/>
            <person name="Xu J.S."/>
            <person name="Zhang H."/>
            <person name="Tian Q."/>
            <person name="Zhang L.Q."/>
            <person name="Feng J."/>
        </authorList>
    </citation>
    <scope>NUCLEOTIDE SEQUENCE [LARGE SCALE GENOMIC DNA]</scope>
    <source>
        <strain evidence="2">Po82</strain>
    </source>
</reference>
<name>F6G8V4_RALS8</name>
<evidence type="ECO:0000313" key="1">
    <source>
        <dbReference type="EMBL" id="AEG71394.1"/>
    </source>
</evidence>
<dbReference type="AlphaFoldDB" id="F6G8V4"/>
<gene>
    <name evidence="1" type="ordered locus">RSPO_m00756</name>
</gene>
<keyword evidence="1" id="KW-0614">Plasmid</keyword>
<dbReference type="KEGG" id="rsn:RSPO_m00756"/>
<evidence type="ECO:0000313" key="2">
    <source>
        <dbReference type="Proteomes" id="UP000007953"/>
    </source>
</evidence>